<evidence type="ECO:0000313" key="2">
    <source>
        <dbReference type="CGD" id="CAL0000163339"/>
    </source>
</evidence>
<gene>
    <name evidence="2" type="ordered locus">Cd36_16750</name>
    <name evidence="3" type="ORF">CD36_16750</name>
</gene>
<name>B9WAN4_CANDC</name>
<dbReference type="GeneID" id="8045721"/>
<dbReference type="RefSeq" id="XP_002418154.1">
    <property type="nucleotide sequence ID" value="XM_002418109.1"/>
</dbReference>
<dbReference type="HOGENOM" id="CLU_068928_0_0_1"/>
<dbReference type="CGD" id="CAL0000163339">
    <property type="gene designation" value="Cd36_16750"/>
</dbReference>
<dbReference type="VEuPathDB" id="FungiDB:CD36_16750"/>
<accession>B9WAN4</accession>
<feature type="region of interest" description="Disordered" evidence="1">
    <location>
        <begin position="26"/>
        <end position="88"/>
    </location>
</feature>
<dbReference type="KEGG" id="cdu:CD36_16750"/>
<organism evidence="3 4">
    <name type="scientific">Candida dubliniensis (strain CD36 / ATCC MYA-646 / CBS 7987 / NCPF 3949 / NRRL Y-17841)</name>
    <name type="common">Yeast</name>
    <dbReference type="NCBI Taxonomy" id="573826"/>
    <lineage>
        <taxon>Eukaryota</taxon>
        <taxon>Fungi</taxon>
        <taxon>Dikarya</taxon>
        <taxon>Ascomycota</taxon>
        <taxon>Saccharomycotina</taxon>
        <taxon>Pichiomycetes</taxon>
        <taxon>Debaryomycetaceae</taxon>
        <taxon>Candida/Lodderomyces clade</taxon>
        <taxon>Candida</taxon>
    </lineage>
</organism>
<evidence type="ECO:0000256" key="1">
    <source>
        <dbReference type="SAM" id="MobiDB-lite"/>
    </source>
</evidence>
<dbReference type="Proteomes" id="UP000002605">
    <property type="component" value="Chromosome 2"/>
</dbReference>
<evidence type="ECO:0000313" key="4">
    <source>
        <dbReference type="Proteomes" id="UP000002605"/>
    </source>
</evidence>
<protein>
    <submittedName>
        <fullName evidence="3">Uncharacterized protein</fullName>
    </submittedName>
</protein>
<evidence type="ECO:0000313" key="3">
    <source>
        <dbReference type="EMBL" id="CAX43454.1"/>
    </source>
</evidence>
<dbReference type="EMBL" id="FM992689">
    <property type="protein sequence ID" value="CAX43454.1"/>
    <property type="molecule type" value="Genomic_DNA"/>
</dbReference>
<dbReference type="OrthoDB" id="4076003at2759"/>
<dbReference type="eggNOG" id="ENOG502QW4R">
    <property type="taxonomic scope" value="Eukaryota"/>
</dbReference>
<proteinExistence type="predicted"/>
<dbReference type="AlphaFoldDB" id="B9WAN4"/>
<keyword evidence="4" id="KW-1185">Reference proteome</keyword>
<reference evidence="3 4" key="1">
    <citation type="journal article" date="2009" name="Genome Res.">
        <title>Comparative genomics of the fungal pathogens Candida dubliniensis and Candida albicans.</title>
        <authorList>
            <person name="Jackson A.P."/>
            <person name="Gamble J.A."/>
            <person name="Yeomans T."/>
            <person name="Moran G.P."/>
            <person name="Saunders D."/>
            <person name="Harris D."/>
            <person name="Aslett M."/>
            <person name="Barrell J.F."/>
            <person name="Butler G."/>
            <person name="Citiulo F."/>
            <person name="Coleman D.C."/>
            <person name="de Groot P.W.J."/>
            <person name="Goodwin T.J."/>
            <person name="Quail M.A."/>
            <person name="McQuillan J."/>
            <person name="Munro C.A."/>
            <person name="Pain A."/>
            <person name="Poulter R.T."/>
            <person name="Rajandream M.A."/>
            <person name="Renauld H."/>
            <person name="Spiering M.J."/>
            <person name="Tivey A."/>
            <person name="Gow N.A.R."/>
            <person name="Barrell B."/>
            <person name="Sullivan D.J."/>
            <person name="Berriman M."/>
        </authorList>
    </citation>
    <scope>NUCLEOTIDE SEQUENCE [LARGE SCALE GENOMIC DNA]</scope>
    <source>
        <strain evidence="4">CD36 / ATCC MYA-646 / CBS 7987 / NCPF 3949 / NRRL Y-17841</strain>
    </source>
</reference>
<sequence length="353" mass="40927">MYKSLSSTTSTTKLKHQPSKLDLIDDTTLTSLPLPPPPPLRRHLSRSQSQSRSRSRSLTSSSQGSKLSQSNSINNSMRINSNNSNNNCQLKNLDANYSYEEIGVDDIDDICYNDEEVGNYNKDKDYDYDYDYDCEYEYEYTFDEDSQDPIVLIEDYFQPQNIKFSNNNRTTTTNTTITTNNNTLLDQQKLLRQQSLANFKQSLLLIHNYHNPLNSTNHTNTTYNNESDLILKINRKEDLQAIFGEIPGSKLLKYCEFCEKPLYEISSIINNNNNNNNNNQSSQQQYHYEFICGDCIETYDHYYNSEFANIAIGSDCGYGYGYGYGKDGDKDKDNRNKLWKIFHSISYKYKIIE</sequence>
<feature type="compositionally biased region" description="Low complexity" evidence="1">
    <location>
        <begin position="46"/>
        <end position="87"/>
    </location>
</feature>